<dbReference type="Gene3D" id="3.40.50.2300">
    <property type="match status" value="1"/>
</dbReference>
<dbReference type="FunFam" id="1.10.10.10:FF:000027">
    <property type="entry name" value="Heat shock transcription factor 1"/>
    <property type="match status" value="1"/>
</dbReference>
<dbReference type="PROSITE" id="PS51363">
    <property type="entry name" value="W2"/>
    <property type="match status" value="1"/>
</dbReference>
<keyword evidence="5" id="KW-0963">Cytoplasm</keyword>
<feature type="compositionally biased region" description="Polar residues" evidence="17">
    <location>
        <begin position="532"/>
        <end position="552"/>
    </location>
</feature>
<feature type="compositionally biased region" description="Acidic residues" evidence="17">
    <location>
        <begin position="1289"/>
        <end position="1306"/>
    </location>
</feature>
<evidence type="ECO:0000256" key="11">
    <source>
        <dbReference type="ARBA" id="ARBA00030179"/>
    </source>
</evidence>
<dbReference type="InterPro" id="IPR003307">
    <property type="entry name" value="W2_domain"/>
</dbReference>
<keyword evidence="6" id="KW-0396">Initiation factor</keyword>
<dbReference type="GO" id="GO:0005851">
    <property type="term" value="C:eukaryotic translation initiation factor 2B complex"/>
    <property type="evidence" value="ECO:0007669"/>
    <property type="project" value="TreeGrafter"/>
</dbReference>
<proteinExistence type="inferred from homology"/>
<dbReference type="CDD" id="cd05787">
    <property type="entry name" value="LbH_eIF2B_epsilon"/>
    <property type="match status" value="1"/>
</dbReference>
<dbReference type="InterPro" id="IPR029044">
    <property type="entry name" value="Nucleotide-diphossugar_trans"/>
</dbReference>
<feature type="modified residue" description="4-aspartylphosphate" evidence="16">
    <location>
        <position position="431"/>
    </location>
</feature>
<dbReference type="CDD" id="cd04197">
    <property type="entry name" value="eIF-2B_epsilon_N"/>
    <property type="match status" value="1"/>
</dbReference>
<evidence type="ECO:0000256" key="6">
    <source>
        <dbReference type="ARBA" id="ARBA00022540"/>
    </source>
</evidence>
<keyword evidence="21" id="KW-1185">Reference proteome</keyword>
<dbReference type="GO" id="GO:0005829">
    <property type="term" value="C:cytosol"/>
    <property type="evidence" value="ECO:0007669"/>
    <property type="project" value="UniProtKB-SubCell"/>
</dbReference>
<dbReference type="PROSITE" id="PS00434">
    <property type="entry name" value="HSF_DOMAIN"/>
    <property type="match status" value="1"/>
</dbReference>
<dbReference type="Pfam" id="PF00447">
    <property type="entry name" value="HSF_DNA-bind"/>
    <property type="match status" value="1"/>
</dbReference>
<dbReference type="Gene3D" id="3.90.550.10">
    <property type="entry name" value="Spore Coat Polysaccharide Biosynthesis Protein SpsA, Chain A"/>
    <property type="match status" value="1"/>
</dbReference>
<feature type="compositionally biased region" description="Pro residues" evidence="17">
    <location>
        <begin position="585"/>
        <end position="595"/>
    </location>
</feature>
<evidence type="ECO:0000256" key="3">
    <source>
        <dbReference type="ARBA" id="ARBA00007878"/>
    </source>
</evidence>
<feature type="region of interest" description="Disordered" evidence="17">
    <location>
        <begin position="1088"/>
        <end position="1112"/>
    </location>
</feature>
<dbReference type="InterPro" id="IPR000232">
    <property type="entry name" value="HSF_DNA-bd"/>
</dbReference>
<gene>
    <name evidence="20" type="ORF">BS50DRAFT_611763</name>
</gene>
<dbReference type="InterPro" id="IPR036388">
    <property type="entry name" value="WH-like_DNA-bd_sf"/>
</dbReference>
<dbReference type="GO" id="GO:0003743">
    <property type="term" value="F:translation initiation factor activity"/>
    <property type="evidence" value="ECO:0007669"/>
    <property type="project" value="TreeGrafter"/>
</dbReference>
<dbReference type="CDD" id="cd17546">
    <property type="entry name" value="REC_hyHK_CKI1_RcsC-like"/>
    <property type="match status" value="1"/>
</dbReference>
<keyword evidence="16" id="KW-0597">Phosphoprotein</keyword>
<evidence type="ECO:0000259" key="19">
    <source>
        <dbReference type="PROSITE" id="PS51363"/>
    </source>
</evidence>
<evidence type="ECO:0000256" key="17">
    <source>
        <dbReference type="SAM" id="MobiDB-lite"/>
    </source>
</evidence>
<protein>
    <recommendedName>
        <fullName evidence="4">Mannose-1-phosphate guanyltransferase</fullName>
    </recommendedName>
    <alternativeName>
        <fullName evidence="12">GDP-mannose pyrophosphorylase</fullName>
    </alternativeName>
    <alternativeName>
        <fullName evidence="11">GTP-mannose-1-phosphate guanylyltransferase</fullName>
    </alternativeName>
    <alternativeName>
        <fullName evidence="13">Translation initiation factor eIF2B subunit epsilon</fullName>
    </alternativeName>
    <alternativeName>
        <fullName evidence="14">eIF2B GDP-GTP exchange factor subunit epsilon</fullName>
    </alternativeName>
</protein>
<feature type="region of interest" description="Disordered" evidence="17">
    <location>
        <begin position="520"/>
        <end position="552"/>
    </location>
</feature>
<dbReference type="InterPro" id="IPR051956">
    <property type="entry name" value="eIF2B_epsilon"/>
</dbReference>
<name>A0A2T2NHC6_CORCC</name>
<dbReference type="FunFam" id="3.40.50.2300:FF:000212">
    <property type="entry name" value="Stress response regulator/HFS transcription factor"/>
    <property type="match status" value="1"/>
</dbReference>
<dbReference type="Pfam" id="PF00072">
    <property type="entry name" value="Response_reg"/>
    <property type="match status" value="1"/>
</dbReference>
<feature type="region of interest" description="Disordered" evidence="17">
    <location>
        <begin position="569"/>
        <end position="610"/>
    </location>
</feature>
<evidence type="ECO:0000259" key="18">
    <source>
        <dbReference type="PROSITE" id="PS50110"/>
    </source>
</evidence>
<dbReference type="GO" id="GO:0000160">
    <property type="term" value="P:phosphorelay signal transduction system"/>
    <property type="evidence" value="ECO:0007669"/>
    <property type="project" value="InterPro"/>
</dbReference>
<comment type="similarity">
    <text evidence="3">Belongs to the eIF-2B gamma/epsilon subunits family.</text>
</comment>
<comment type="subcellular location">
    <subcellularLocation>
        <location evidence="2">Cytoplasm</location>
        <location evidence="2">Cytosol</location>
    </subcellularLocation>
    <subcellularLocation>
        <location evidence="1">Nucleus</location>
    </subcellularLocation>
</comment>
<dbReference type="InterPro" id="IPR036390">
    <property type="entry name" value="WH_DNA-bd_sf"/>
</dbReference>
<dbReference type="Pfam" id="PF02020">
    <property type="entry name" value="W2"/>
    <property type="match status" value="1"/>
</dbReference>
<evidence type="ECO:0000256" key="2">
    <source>
        <dbReference type="ARBA" id="ARBA00004514"/>
    </source>
</evidence>
<dbReference type="SMART" id="SM00448">
    <property type="entry name" value="REC"/>
    <property type="match status" value="1"/>
</dbReference>
<dbReference type="Gene3D" id="2.160.10.10">
    <property type="entry name" value="Hexapeptide repeat proteins"/>
    <property type="match status" value="1"/>
</dbReference>
<dbReference type="SMART" id="SM00415">
    <property type="entry name" value="HSF"/>
    <property type="match status" value="1"/>
</dbReference>
<dbReference type="InterPro" id="IPR044123">
    <property type="entry name" value="W2_eIF2B_epsilon"/>
</dbReference>
<dbReference type="SUPFAM" id="SSF48371">
    <property type="entry name" value="ARM repeat"/>
    <property type="match status" value="1"/>
</dbReference>
<dbReference type="SUPFAM" id="SSF52172">
    <property type="entry name" value="CheY-like"/>
    <property type="match status" value="1"/>
</dbReference>
<dbReference type="Pfam" id="PF00483">
    <property type="entry name" value="NTP_transferase"/>
    <property type="match status" value="1"/>
</dbReference>
<dbReference type="InterPro" id="IPR056764">
    <property type="entry name" value="LbH_EIF2B3/5"/>
</dbReference>
<feature type="region of interest" description="Disordered" evidence="17">
    <location>
        <begin position="1"/>
        <end position="27"/>
    </location>
</feature>
<dbReference type="OrthoDB" id="424572at2759"/>
<dbReference type="GO" id="GO:0043565">
    <property type="term" value="F:sequence-specific DNA binding"/>
    <property type="evidence" value="ECO:0007669"/>
    <property type="project" value="InterPro"/>
</dbReference>
<dbReference type="SMART" id="SM00515">
    <property type="entry name" value="eIF5C"/>
    <property type="match status" value="1"/>
</dbReference>
<organism evidence="20 21">
    <name type="scientific">Corynespora cassiicola Philippines</name>
    <dbReference type="NCBI Taxonomy" id="1448308"/>
    <lineage>
        <taxon>Eukaryota</taxon>
        <taxon>Fungi</taxon>
        <taxon>Dikarya</taxon>
        <taxon>Ascomycota</taxon>
        <taxon>Pezizomycotina</taxon>
        <taxon>Dothideomycetes</taxon>
        <taxon>Pleosporomycetidae</taxon>
        <taxon>Pleosporales</taxon>
        <taxon>Corynesporascaceae</taxon>
        <taxon>Corynespora</taxon>
    </lineage>
</organism>
<dbReference type="SUPFAM" id="SSF46785">
    <property type="entry name" value="Winged helix' DNA-binding domain"/>
    <property type="match status" value="1"/>
</dbReference>
<evidence type="ECO:0000256" key="1">
    <source>
        <dbReference type="ARBA" id="ARBA00004123"/>
    </source>
</evidence>
<feature type="domain" description="W2" evidence="19">
    <location>
        <begin position="1117"/>
        <end position="1296"/>
    </location>
</feature>
<dbReference type="InterPro" id="IPR011006">
    <property type="entry name" value="CheY-like_superfamily"/>
</dbReference>
<keyword evidence="20" id="KW-0346">Stress response</keyword>
<dbReference type="STRING" id="1448308.A0A2T2NHC6"/>
<dbReference type="GO" id="GO:0005085">
    <property type="term" value="F:guanyl-nucleotide exchange factor activity"/>
    <property type="evidence" value="ECO:0007669"/>
    <property type="project" value="InterPro"/>
</dbReference>
<dbReference type="Pfam" id="PF25084">
    <property type="entry name" value="LbH_EIF2B"/>
    <property type="match status" value="1"/>
</dbReference>
<dbReference type="PROSITE" id="PS50110">
    <property type="entry name" value="RESPONSE_REGULATORY"/>
    <property type="match status" value="1"/>
</dbReference>
<dbReference type="InterPro" id="IPR005835">
    <property type="entry name" value="NTP_transferase_dom"/>
</dbReference>
<evidence type="ECO:0000256" key="13">
    <source>
        <dbReference type="ARBA" id="ARBA00044144"/>
    </source>
</evidence>
<dbReference type="PRINTS" id="PR00056">
    <property type="entry name" value="HSFDOMAIN"/>
</dbReference>
<sequence>MESNQGGGGSSNSSDFVRRVQPPSPANPLLTRIRRMLENPTDENVVRWGDGGDSFVVLENEKFTKHILPKHFKHSNFASFVRQLNKYDFHKVRHNNEENGQSPYGAGAWEFKHPDFKMNNKDALDNIRRKAPAPRKTNQTNEDLIIPTQQMDMMSNQLVATQTQLHTLEARYNELSIHHSMLLQEVIGLQKTVVNHEHIMQNVMTFLHNVDAQRRRDSRIANPFNNQNGAQAQNGNVDAQNQAEDDIPASPLQHASKLLSETNADVMLNPRNLEHMNEITMRMNGTLTTPPPDFLRGVTRPASRGAAPASASSTSSARIGDIDNLVYPIGQTNGIDPMYSEHINNIPYSMPPKPAEAADQRVQETRKKSTQVDPGWVRPPQILLVEDDPTCRRIGSKFLYAFHCSIDSALDGLEAVNKMNAGSKYDLVLMDIIMPNLDGVSACHLIRQFDNTPIIAMTSNIRSDDISMYFQHGMNDVLPKPFTKEGLLQMLEKHLAHLKKSVPHIDGMAAPQPLATTRQVLKEEESPAKSPATASNWNSPNQVPGVSPVGSNVTDEYMQQMQQHAGPYAVNPMQSNMGYNTSPQIPMPGRPPPPPGHRRQISDISGGDDLNNPAKRQQILILADPFETRFSPFTLEHPRCLLPLANTPLIEYTFEFLANAGVEQIFVYCGAHRVQVEEYINRSKWSSRSSPFSKLELIQSTSHSIGDAMRDLDTRGLLVGDFLMVYGDVVSNLPLESALAAHRARRAKDKNAIMTMVLREAGQVHRTKAQGTSPVFVLDPTKDRCLHFEQMPNKDQVHHLSIDPELLSDHQEIDIRQDLIDCGIDICTPDVLALWSDNFDFQAPRKGFLHSVLKDYELNGKTIHTHIVSDHYAARVRNLHAYDSVSRDIVSRWAYPLCPDSNLVQGQSYRLQKGNIYKEEGVILARDCVINPKTVIGRGTSVGDGSVISNSIIGRNVHIGRGVNIDGAHIWDHASIGDGSVIKKSIIANEASIGKKCTLEAGALISYGVSISEGMTIQGEHRITKAKRKREDGGDVIRGEPDVSIVGSNGDGFEFYDSDEEDEDELVDGLVPGRHPYNLPGYAMSDDSISSWGGSESDDGEFDRSPRSGRESFISIGSEESGHAPNFDSDAALSILDSLVKGDDPANMQLELTALRMSTNASEHQLRRAIATAFIKRTVQLVSEGTSVREAIAQVFVPYKDLITRAIFDKKASDKADQVDFMVLLQSDLSHRENGDSILMNAATKLIELDVIEEEGMIQWWGDARSTDSEELKLVRQKTSQLIDYLNESSEEESDDEDDDDDEDSE</sequence>
<keyword evidence="9" id="KW-0804">Transcription</keyword>
<dbReference type="GO" id="GO:0005634">
    <property type="term" value="C:nucleus"/>
    <property type="evidence" value="ECO:0007669"/>
    <property type="project" value="UniProtKB-SubCell"/>
</dbReference>
<dbReference type="InterPro" id="IPR035543">
    <property type="entry name" value="eIF-2B_epsilon_N"/>
</dbReference>
<dbReference type="Gene3D" id="1.10.10.10">
    <property type="entry name" value="Winged helix-like DNA-binding domain superfamily/Winged helix DNA-binding domain"/>
    <property type="match status" value="1"/>
</dbReference>
<evidence type="ECO:0000256" key="10">
    <source>
        <dbReference type="ARBA" id="ARBA00023242"/>
    </source>
</evidence>
<evidence type="ECO:0000313" key="21">
    <source>
        <dbReference type="Proteomes" id="UP000240883"/>
    </source>
</evidence>
<dbReference type="PANTHER" id="PTHR45887">
    <property type="entry name" value="TRANSLATION INITIATION FACTOR EIF-2B SUBUNIT EPSILON"/>
    <property type="match status" value="1"/>
</dbReference>
<dbReference type="FunFam" id="3.90.550.10:FF:000066">
    <property type="entry name" value="Translation initiation factor eIF-2B subunit epsilon"/>
    <property type="match status" value="1"/>
</dbReference>
<keyword evidence="6" id="KW-0648">Protein biosynthesis</keyword>
<dbReference type="EMBL" id="KZ678138">
    <property type="protein sequence ID" value="PSN64438.1"/>
    <property type="molecule type" value="Genomic_DNA"/>
</dbReference>
<evidence type="ECO:0000256" key="5">
    <source>
        <dbReference type="ARBA" id="ARBA00022490"/>
    </source>
</evidence>
<dbReference type="InterPro" id="IPR001789">
    <property type="entry name" value="Sig_transdc_resp-reg_receiver"/>
</dbReference>
<dbReference type="GO" id="GO:0031369">
    <property type="term" value="F:translation initiation factor binding"/>
    <property type="evidence" value="ECO:0007669"/>
    <property type="project" value="InterPro"/>
</dbReference>
<dbReference type="SUPFAM" id="SSF53448">
    <property type="entry name" value="Nucleotide-diphospho-sugar transferases"/>
    <property type="match status" value="1"/>
</dbReference>
<dbReference type="Gene3D" id="1.25.40.180">
    <property type="match status" value="1"/>
</dbReference>
<reference evidence="20 21" key="1">
    <citation type="journal article" date="2018" name="Front. Microbiol.">
        <title>Genome-Wide Analysis of Corynespora cassiicola Leaf Fall Disease Putative Effectors.</title>
        <authorList>
            <person name="Lopez D."/>
            <person name="Ribeiro S."/>
            <person name="Label P."/>
            <person name="Fumanal B."/>
            <person name="Venisse J.S."/>
            <person name="Kohler A."/>
            <person name="de Oliveira R.R."/>
            <person name="Labutti K."/>
            <person name="Lipzen A."/>
            <person name="Lail K."/>
            <person name="Bauer D."/>
            <person name="Ohm R.A."/>
            <person name="Barry K.W."/>
            <person name="Spatafora J."/>
            <person name="Grigoriev I.V."/>
            <person name="Martin F.M."/>
            <person name="Pujade-Renaud V."/>
        </authorList>
    </citation>
    <scope>NUCLEOTIDE SEQUENCE [LARGE SCALE GENOMIC DNA]</scope>
    <source>
        <strain evidence="20 21">Philippines</strain>
    </source>
</reference>
<comment type="subunit">
    <text evidence="15">Component of the translation initiation factor 2B (eIF2B) complex which is a heterodecamer of two sets of five different subunits: alpha, beta, gamma, delta and epsilon. Subunits alpha, beta and delta comprise a regulatory subcomplex and subunits epsilon and gamma comprise a catalytic subcomplex. Within the complex, the hexameric regulatory complex resides at the center, with the two heterodimeric catalytic subcomplexes bound on opposite sides.</text>
</comment>
<feature type="region of interest" description="Disordered" evidence="17">
    <location>
        <begin position="221"/>
        <end position="242"/>
    </location>
</feature>
<keyword evidence="7" id="KW-0805">Transcription regulation</keyword>
<evidence type="ECO:0000256" key="14">
    <source>
        <dbReference type="ARBA" id="ARBA00044345"/>
    </source>
</evidence>
<keyword evidence="10" id="KW-0539">Nucleus</keyword>
<evidence type="ECO:0000256" key="15">
    <source>
        <dbReference type="ARBA" id="ARBA00046432"/>
    </source>
</evidence>
<feature type="region of interest" description="Disordered" evidence="17">
    <location>
        <begin position="1285"/>
        <end position="1306"/>
    </location>
</feature>
<evidence type="ECO:0000313" key="20">
    <source>
        <dbReference type="EMBL" id="PSN64438.1"/>
    </source>
</evidence>
<dbReference type="InterPro" id="IPR016024">
    <property type="entry name" value="ARM-type_fold"/>
</dbReference>
<feature type="compositionally biased region" description="Gly residues" evidence="17">
    <location>
        <begin position="1"/>
        <end position="10"/>
    </location>
</feature>
<dbReference type="CDD" id="cd11558">
    <property type="entry name" value="W2_eIF2B_epsilon"/>
    <property type="match status" value="1"/>
</dbReference>
<dbReference type="PANTHER" id="PTHR45887:SF1">
    <property type="entry name" value="TRANSLATION INITIATION FACTOR EIF-2B SUBUNIT EPSILON"/>
    <property type="match status" value="1"/>
</dbReference>
<feature type="compositionally biased region" description="Polar residues" evidence="17">
    <location>
        <begin position="572"/>
        <end position="582"/>
    </location>
</feature>
<evidence type="ECO:0000256" key="7">
    <source>
        <dbReference type="ARBA" id="ARBA00023015"/>
    </source>
</evidence>
<feature type="domain" description="Response regulatory" evidence="18">
    <location>
        <begin position="381"/>
        <end position="495"/>
    </location>
</feature>
<dbReference type="Proteomes" id="UP000240883">
    <property type="component" value="Unassembled WGS sequence"/>
</dbReference>
<evidence type="ECO:0000256" key="16">
    <source>
        <dbReference type="PROSITE-ProRule" id="PRU00169"/>
    </source>
</evidence>
<dbReference type="GO" id="GO:0003700">
    <property type="term" value="F:DNA-binding transcription factor activity"/>
    <property type="evidence" value="ECO:0007669"/>
    <property type="project" value="InterPro"/>
</dbReference>
<evidence type="ECO:0000256" key="12">
    <source>
        <dbReference type="ARBA" id="ARBA00031190"/>
    </source>
</evidence>
<evidence type="ECO:0000256" key="8">
    <source>
        <dbReference type="ARBA" id="ARBA00023125"/>
    </source>
</evidence>
<keyword evidence="8" id="KW-0238">DNA-binding</keyword>
<evidence type="ECO:0000256" key="9">
    <source>
        <dbReference type="ARBA" id="ARBA00023163"/>
    </source>
</evidence>
<evidence type="ECO:0000256" key="4">
    <source>
        <dbReference type="ARBA" id="ARBA00018601"/>
    </source>
</evidence>
<accession>A0A2T2NHC6</accession>